<dbReference type="Proteomes" id="UP001055072">
    <property type="component" value="Unassembled WGS sequence"/>
</dbReference>
<dbReference type="EMBL" id="MU274971">
    <property type="protein sequence ID" value="KAI0083349.1"/>
    <property type="molecule type" value="Genomic_DNA"/>
</dbReference>
<protein>
    <submittedName>
        <fullName evidence="1">Uncharacterized protein</fullName>
    </submittedName>
</protein>
<name>A0ACB8TMX0_9APHY</name>
<proteinExistence type="predicted"/>
<sequence length="991" mass="112842">MPSSTRAAVSEIVTENGAAPDEVTWGAYSGMTAEEEEWIDMDEGEGPVDTSHEGGEYGDSVRILISEITTARRPGDLRSSARTRRERLIALQSNWKEQMPQLVDAYLHWKHNQSASSQATDLEDSERLASLQENGQLAVAEDPANGPQNNGGGEIGYFDVTGIWTHGIQFEDRHRVSIAQKFGEAANVSLIRQGLLGCSPIDPAHPRLGIQAMMRALCDIHEVNYLDSYREQLSIAFDAYLDILRRVRQEVDCTLGRDTPNWRIKNACPCCNYKLKDEPQLIPSRLLAMDGNNSAKRVASAGLVDFSTFESDYFLSRDEVDRFKDEVKGRKRKNADVPGNDPMANDAPWIPDTSKPGDVTDGQARTTSCTENWKASAEEHHKKALDIYHQTGIFGSACRHHFIEKFCEMIKSGELAKYPLAITNHTLDVHGEDNITIGYDIGCTFTSTTNNSSLAPRIQSRRLSFVVNAFHGYAHNRLYQTMFHILYKRGCGIEDLETMERIFSASNNVARTIRYASQFHWAQALDLHFRQWDEEKYYELSKFLYQNYRQALSIIKDYTPEVQRMKDALQITDQDIESWLHEEHKFLTSLKNEPEERILEVAYVEALIARDQAEYAFIVQCFSKQQPRAADRFRSESATRRLETMRRNAVHKMTVAIQAVNDLELKLEVAETWTPQHPQYQETLRYIQARRFHRALDKVQRLVVQRLLEMTKANASGMSYKLRTSIGKAMKTRSKAIHNALKKYNVLASQMNPPAPILEWKDVMNYTFVSEFDLLHHMYSHKDISQLPWAVQVNREIAGKYYKIKCAQDEILRLNVECRRLLTHIRDEEAGYLQLVQQLTPSSPLLAAEVRKTYENRRRVNRVHRVRLGAVQSLEGFSGWMAPGVRCDVQVVEDEDQAQPADRPPQPLDHNLVNAEQPANGNQPGVVAEEEAERAAVKADMVGGGDALEVAEDEQLNDEIEVINDFVEQLAVDPVRMRGGVPVHMMNRFRI</sequence>
<evidence type="ECO:0000313" key="2">
    <source>
        <dbReference type="Proteomes" id="UP001055072"/>
    </source>
</evidence>
<organism evidence="1 2">
    <name type="scientific">Irpex rosettiformis</name>
    <dbReference type="NCBI Taxonomy" id="378272"/>
    <lineage>
        <taxon>Eukaryota</taxon>
        <taxon>Fungi</taxon>
        <taxon>Dikarya</taxon>
        <taxon>Basidiomycota</taxon>
        <taxon>Agaricomycotina</taxon>
        <taxon>Agaricomycetes</taxon>
        <taxon>Polyporales</taxon>
        <taxon>Irpicaceae</taxon>
        <taxon>Irpex</taxon>
    </lineage>
</organism>
<comment type="caution">
    <text evidence="1">The sequence shown here is derived from an EMBL/GenBank/DDBJ whole genome shotgun (WGS) entry which is preliminary data.</text>
</comment>
<accession>A0ACB8TMX0</accession>
<keyword evidence="2" id="KW-1185">Reference proteome</keyword>
<gene>
    <name evidence="1" type="ORF">BDY19DRAFT_987928</name>
</gene>
<evidence type="ECO:0000313" key="1">
    <source>
        <dbReference type="EMBL" id="KAI0083349.1"/>
    </source>
</evidence>
<reference evidence="1" key="1">
    <citation type="journal article" date="2021" name="Environ. Microbiol.">
        <title>Gene family expansions and transcriptome signatures uncover fungal adaptations to wood decay.</title>
        <authorList>
            <person name="Hage H."/>
            <person name="Miyauchi S."/>
            <person name="Viragh M."/>
            <person name="Drula E."/>
            <person name="Min B."/>
            <person name="Chaduli D."/>
            <person name="Navarro D."/>
            <person name="Favel A."/>
            <person name="Norest M."/>
            <person name="Lesage-Meessen L."/>
            <person name="Balint B."/>
            <person name="Merenyi Z."/>
            <person name="de Eugenio L."/>
            <person name="Morin E."/>
            <person name="Martinez A.T."/>
            <person name="Baldrian P."/>
            <person name="Stursova M."/>
            <person name="Martinez M.J."/>
            <person name="Novotny C."/>
            <person name="Magnuson J.K."/>
            <person name="Spatafora J.W."/>
            <person name="Maurice S."/>
            <person name="Pangilinan J."/>
            <person name="Andreopoulos W."/>
            <person name="LaButti K."/>
            <person name="Hundley H."/>
            <person name="Na H."/>
            <person name="Kuo A."/>
            <person name="Barry K."/>
            <person name="Lipzen A."/>
            <person name="Henrissat B."/>
            <person name="Riley R."/>
            <person name="Ahrendt S."/>
            <person name="Nagy L.G."/>
            <person name="Grigoriev I.V."/>
            <person name="Martin F."/>
            <person name="Rosso M.N."/>
        </authorList>
    </citation>
    <scope>NUCLEOTIDE SEQUENCE</scope>
    <source>
        <strain evidence="1">CBS 384.51</strain>
    </source>
</reference>